<comment type="caution">
    <text evidence="1">The sequence shown here is derived from an EMBL/GenBank/DDBJ whole genome shotgun (WGS) entry which is preliminary data.</text>
</comment>
<keyword evidence="2" id="KW-1185">Reference proteome</keyword>
<dbReference type="OrthoDB" id="9804765at2"/>
<dbReference type="EMBL" id="VOQF01000001">
    <property type="protein sequence ID" value="TXC92872.1"/>
    <property type="molecule type" value="Genomic_DNA"/>
</dbReference>
<accession>A0A5C6WAJ9</accession>
<dbReference type="InterPro" id="IPR037479">
    <property type="entry name" value="Tauto_MSAD"/>
</dbReference>
<evidence type="ECO:0000313" key="2">
    <source>
        <dbReference type="Proteomes" id="UP000321363"/>
    </source>
</evidence>
<dbReference type="AlphaFoldDB" id="A0A5C6WAJ9"/>
<evidence type="ECO:0008006" key="3">
    <source>
        <dbReference type="Google" id="ProtNLM"/>
    </source>
</evidence>
<evidence type="ECO:0000313" key="1">
    <source>
        <dbReference type="EMBL" id="TXC92872.1"/>
    </source>
</evidence>
<gene>
    <name evidence="1" type="ORF">FS935_01375</name>
</gene>
<protein>
    <recommendedName>
        <fullName evidence="3">4-oxalocrotonate tautomerase</fullName>
    </recommendedName>
</protein>
<dbReference type="RefSeq" id="WP_146945734.1">
    <property type="nucleotide sequence ID" value="NZ_VOQF01000001.1"/>
</dbReference>
<dbReference type="SUPFAM" id="SSF55331">
    <property type="entry name" value="Tautomerase/MIF"/>
    <property type="match status" value="1"/>
</dbReference>
<sequence>MPLVKVYLKNRIGIDKQSIAINLRNIMQKVLHVPLQDGPVMFLEIEESNWFMPEGWDEEFVFVEVLMFPGRKKETKETLIVEFTAAISQSLNISKNSIITTLHEPHLDNWGIRGGKQASSVGINFDLEV</sequence>
<name>A0A5C6WAJ9_9BACI</name>
<reference evidence="1 2" key="1">
    <citation type="journal article" date="2005" name="Int. J. Syst. Evol. Microbiol.">
        <title>Bacillus litoralis sp. nov., isolated from a tidal flat of the Yellow Sea in Korea.</title>
        <authorList>
            <person name="Yoon J.H."/>
            <person name="Oh T.K."/>
        </authorList>
    </citation>
    <scope>NUCLEOTIDE SEQUENCE [LARGE SCALE GENOMIC DNA]</scope>
    <source>
        <strain evidence="1 2">SW-211</strain>
    </source>
</reference>
<dbReference type="InterPro" id="IPR014347">
    <property type="entry name" value="Tautomerase/MIF_sf"/>
</dbReference>
<dbReference type="Gene3D" id="3.30.429.10">
    <property type="entry name" value="Macrophage Migration Inhibitory Factor"/>
    <property type="match status" value="1"/>
</dbReference>
<dbReference type="Pfam" id="PF14552">
    <property type="entry name" value="Tautomerase_2"/>
    <property type="match status" value="1"/>
</dbReference>
<organism evidence="1 2">
    <name type="scientific">Metabacillus litoralis</name>
    <dbReference type="NCBI Taxonomy" id="152268"/>
    <lineage>
        <taxon>Bacteria</taxon>
        <taxon>Bacillati</taxon>
        <taxon>Bacillota</taxon>
        <taxon>Bacilli</taxon>
        <taxon>Bacillales</taxon>
        <taxon>Bacillaceae</taxon>
        <taxon>Metabacillus</taxon>
    </lineage>
</organism>
<proteinExistence type="predicted"/>
<dbReference type="Proteomes" id="UP000321363">
    <property type="component" value="Unassembled WGS sequence"/>
</dbReference>